<evidence type="ECO:0000313" key="2">
    <source>
        <dbReference type="Proteomes" id="UP000886787"/>
    </source>
</evidence>
<reference evidence="1" key="2">
    <citation type="journal article" date="2021" name="PeerJ">
        <title>Extensive microbial diversity within the chicken gut microbiome revealed by metagenomics and culture.</title>
        <authorList>
            <person name="Gilroy R."/>
            <person name="Ravi A."/>
            <person name="Getino M."/>
            <person name="Pursley I."/>
            <person name="Horton D.L."/>
            <person name="Alikhan N.F."/>
            <person name="Baker D."/>
            <person name="Gharbi K."/>
            <person name="Hall N."/>
            <person name="Watson M."/>
            <person name="Adriaenssens E.M."/>
            <person name="Foster-Nyarko E."/>
            <person name="Jarju S."/>
            <person name="Secka A."/>
            <person name="Antonio M."/>
            <person name="Oren A."/>
            <person name="Chaudhuri R.R."/>
            <person name="La Ragione R."/>
            <person name="Hildebrand F."/>
            <person name="Pallen M.J."/>
        </authorList>
    </citation>
    <scope>NUCLEOTIDE SEQUENCE</scope>
    <source>
        <strain evidence="1">ChiSjej1B19-3389</strain>
    </source>
</reference>
<reference evidence="1" key="1">
    <citation type="submission" date="2020-10" db="EMBL/GenBank/DDBJ databases">
        <authorList>
            <person name="Gilroy R."/>
        </authorList>
    </citation>
    <scope>NUCLEOTIDE SEQUENCE</scope>
    <source>
        <strain evidence="1">ChiSjej1B19-3389</strain>
    </source>
</reference>
<proteinExistence type="predicted"/>
<dbReference type="Proteomes" id="UP000886787">
    <property type="component" value="Unassembled WGS sequence"/>
</dbReference>
<dbReference type="InterPro" id="IPR026989">
    <property type="entry name" value="TnpV"/>
</dbReference>
<gene>
    <name evidence="1" type="ORF">IAD32_04980</name>
</gene>
<evidence type="ECO:0000313" key="1">
    <source>
        <dbReference type="EMBL" id="HIQ80623.1"/>
    </source>
</evidence>
<dbReference type="Pfam" id="PF14198">
    <property type="entry name" value="TnpV"/>
    <property type="match status" value="1"/>
</dbReference>
<comment type="caution">
    <text evidence="1">The sequence shown here is derived from an EMBL/GenBank/DDBJ whole genome shotgun (WGS) entry which is preliminary data.</text>
</comment>
<sequence length="131" mass="15205">MEKTIFEQMGGTYTQQGDCYLPNLVLPTEKETRPIGVWGQRHLRYLKECHRITYANLLTSGKLNSYLVDIDERAENMFLRLVKQMAEHEGVTERLKAENQMEWVGQINNIRICATEIVNQVIIFGQMTALK</sequence>
<dbReference type="EMBL" id="DVFW01000026">
    <property type="protein sequence ID" value="HIQ80623.1"/>
    <property type="molecule type" value="Genomic_DNA"/>
</dbReference>
<accession>A0A9D0ZHP5</accession>
<name>A0A9D0ZHP5_9FIRM</name>
<dbReference type="AlphaFoldDB" id="A0A9D0ZHP5"/>
<protein>
    <submittedName>
        <fullName evidence="1">TnpV protein</fullName>
    </submittedName>
</protein>
<organism evidence="1 2">
    <name type="scientific">Candidatus Scatavimonas merdigallinarum</name>
    <dbReference type="NCBI Taxonomy" id="2840914"/>
    <lineage>
        <taxon>Bacteria</taxon>
        <taxon>Bacillati</taxon>
        <taxon>Bacillota</taxon>
        <taxon>Clostridia</taxon>
        <taxon>Eubacteriales</taxon>
        <taxon>Oscillospiraceae</taxon>
        <taxon>Oscillospiraceae incertae sedis</taxon>
        <taxon>Candidatus Scatavimonas</taxon>
    </lineage>
</organism>